<dbReference type="EMBL" id="FCOX02000020">
    <property type="protein sequence ID" value="SAK82336.1"/>
    <property type="molecule type" value="Genomic_DNA"/>
</dbReference>
<comment type="caution">
    <text evidence="1">The sequence shown here is derived from an EMBL/GenBank/DDBJ whole genome shotgun (WGS) entry which is preliminary data.</text>
</comment>
<reference evidence="1" key="1">
    <citation type="submission" date="2016-01" db="EMBL/GenBank/DDBJ databases">
        <authorList>
            <person name="Peeters C."/>
        </authorList>
    </citation>
    <scope>NUCLEOTIDE SEQUENCE</scope>
    <source>
        <strain evidence="1">LMG 29321</strain>
    </source>
</reference>
<name>A0A158CKE0_9BURK</name>
<accession>A0A158CKE0</accession>
<dbReference type="Proteomes" id="UP000071859">
    <property type="component" value="Unassembled WGS sequence"/>
</dbReference>
<keyword evidence="2" id="KW-1185">Reference proteome</keyword>
<dbReference type="AlphaFoldDB" id="A0A158CKE0"/>
<protein>
    <submittedName>
        <fullName evidence="1">Uncharacterized protein</fullName>
    </submittedName>
</protein>
<evidence type="ECO:0000313" key="1">
    <source>
        <dbReference type="EMBL" id="SAK82336.1"/>
    </source>
</evidence>
<organism evidence="1 2">
    <name type="scientific">Caballeronia calidae</name>
    <dbReference type="NCBI Taxonomy" id="1777139"/>
    <lineage>
        <taxon>Bacteria</taxon>
        <taxon>Pseudomonadati</taxon>
        <taxon>Pseudomonadota</taxon>
        <taxon>Betaproteobacteria</taxon>
        <taxon>Burkholderiales</taxon>
        <taxon>Burkholderiaceae</taxon>
        <taxon>Caballeronia</taxon>
    </lineage>
</organism>
<evidence type="ECO:0000313" key="2">
    <source>
        <dbReference type="Proteomes" id="UP000071859"/>
    </source>
</evidence>
<sequence>MDASVIRQTLLVGEWSRSVIFLLFVFATPVECIPEMQSPRRPSQRGSQV</sequence>
<proteinExistence type="predicted"/>
<gene>
    <name evidence="1" type="ORF">AWB78_04011</name>
</gene>